<protein>
    <submittedName>
        <fullName evidence="7">O-antigen ligase family protein</fullName>
    </submittedName>
</protein>
<dbReference type="Proteomes" id="UP001430679">
    <property type="component" value="Unassembled WGS sequence"/>
</dbReference>
<evidence type="ECO:0000256" key="5">
    <source>
        <dbReference type="SAM" id="Phobius"/>
    </source>
</evidence>
<keyword evidence="3 5" id="KW-1133">Transmembrane helix</keyword>
<sequence>MIIETKKNKATIVSLYLLAFASALYMFEAVQVIIMAIASLFLLLQYRSAKNFFSIKKVPFLLSFFVLLCFNLFYFNNKSIQVIANSFLLFIVPLFSSFLYESDFFIKNKQRILLTYCFSITLISIFIVCFYINDIPNHHFNWYFARFNLENTIHIHGTYISLWVGIAILLVSDFLIHDKTLNTKIKTCLILVIALLLLSLIVINTRIILYSIIFLSALNYYFFAFKSKKMNSKVVVIMLLLISLVVLFLSQRFQDDIQFLNKNNIKNSSRYTICYCSLQTIAESNFLGMDNHLIQSKLNNCYDKYGFSDLSKDNLNAHNQYLDFFLKGGFVLFILFVLMLFIKLKTALKSKNYLYFLITLLFTFSFLTENILVRQYGIYIYMFCDILFLGSVLPNKSHCTNKIEKS</sequence>
<feature type="transmembrane region" description="Helical" evidence="5">
    <location>
        <begin position="183"/>
        <end position="201"/>
    </location>
</feature>
<evidence type="ECO:0000256" key="3">
    <source>
        <dbReference type="ARBA" id="ARBA00022989"/>
    </source>
</evidence>
<feature type="transmembrane region" description="Helical" evidence="5">
    <location>
        <begin position="82"/>
        <end position="100"/>
    </location>
</feature>
<dbReference type="InterPro" id="IPR007016">
    <property type="entry name" value="O-antigen_ligase-rel_domated"/>
</dbReference>
<evidence type="ECO:0000313" key="8">
    <source>
        <dbReference type="Proteomes" id="UP001430679"/>
    </source>
</evidence>
<evidence type="ECO:0000256" key="4">
    <source>
        <dbReference type="ARBA" id="ARBA00023136"/>
    </source>
</evidence>
<evidence type="ECO:0000259" key="6">
    <source>
        <dbReference type="Pfam" id="PF04932"/>
    </source>
</evidence>
<reference evidence="7" key="1">
    <citation type="submission" date="2021-11" db="EMBL/GenBank/DDBJ databases">
        <title>Description of novel Flavobacterium species.</title>
        <authorList>
            <person name="Saticioglu I.B."/>
            <person name="Ay H."/>
            <person name="Altun S."/>
            <person name="Duman M."/>
        </authorList>
    </citation>
    <scope>NUCLEOTIDE SEQUENCE</scope>
    <source>
        <strain evidence="7">F-30</strain>
    </source>
</reference>
<proteinExistence type="predicted"/>
<feature type="domain" description="O-antigen ligase-related" evidence="6">
    <location>
        <begin position="192"/>
        <end position="337"/>
    </location>
</feature>
<evidence type="ECO:0000256" key="2">
    <source>
        <dbReference type="ARBA" id="ARBA00022692"/>
    </source>
</evidence>
<dbReference type="Pfam" id="PF04932">
    <property type="entry name" value="Wzy_C"/>
    <property type="match status" value="1"/>
</dbReference>
<organism evidence="7 8">
    <name type="scientific">Flavobacterium piscisymbiosum</name>
    <dbReference type="NCBI Taxonomy" id="2893753"/>
    <lineage>
        <taxon>Bacteria</taxon>
        <taxon>Pseudomonadati</taxon>
        <taxon>Bacteroidota</taxon>
        <taxon>Flavobacteriia</taxon>
        <taxon>Flavobacteriales</taxon>
        <taxon>Flavobacteriaceae</taxon>
        <taxon>Flavobacterium</taxon>
    </lineage>
</organism>
<comment type="subcellular location">
    <subcellularLocation>
        <location evidence="1">Membrane</location>
        <topology evidence="1">Multi-pass membrane protein</topology>
    </subcellularLocation>
</comment>
<evidence type="ECO:0000256" key="1">
    <source>
        <dbReference type="ARBA" id="ARBA00004141"/>
    </source>
</evidence>
<keyword evidence="2 5" id="KW-0812">Transmembrane</keyword>
<feature type="transmembrane region" description="Helical" evidence="5">
    <location>
        <begin position="235"/>
        <end position="253"/>
    </location>
</feature>
<keyword evidence="7" id="KW-0436">Ligase</keyword>
<feature type="transmembrane region" description="Helical" evidence="5">
    <location>
        <begin position="112"/>
        <end position="133"/>
    </location>
</feature>
<comment type="caution">
    <text evidence="7">The sequence shown here is derived from an EMBL/GenBank/DDBJ whole genome shotgun (WGS) entry which is preliminary data.</text>
</comment>
<name>A0ABS8MAK0_9FLAO</name>
<gene>
    <name evidence="7" type="ORF">LNP81_05625</name>
</gene>
<dbReference type="EMBL" id="JAJJMM010000001">
    <property type="protein sequence ID" value="MCC9062468.1"/>
    <property type="molecule type" value="Genomic_DNA"/>
</dbReference>
<accession>A0ABS8MAK0</accession>
<feature type="transmembrane region" description="Helical" evidence="5">
    <location>
        <begin position="153"/>
        <end position="176"/>
    </location>
</feature>
<feature type="transmembrane region" description="Helical" evidence="5">
    <location>
        <begin position="324"/>
        <end position="342"/>
    </location>
</feature>
<feature type="transmembrane region" description="Helical" evidence="5">
    <location>
        <begin position="15"/>
        <end position="46"/>
    </location>
</feature>
<feature type="transmembrane region" description="Helical" evidence="5">
    <location>
        <begin position="58"/>
        <end position="76"/>
    </location>
</feature>
<dbReference type="RefSeq" id="WP_230034090.1">
    <property type="nucleotide sequence ID" value="NZ_JAJJMM010000001.1"/>
</dbReference>
<dbReference type="GO" id="GO:0016874">
    <property type="term" value="F:ligase activity"/>
    <property type="evidence" value="ECO:0007669"/>
    <property type="project" value="UniProtKB-KW"/>
</dbReference>
<feature type="transmembrane region" description="Helical" evidence="5">
    <location>
        <begin position="378"/>
        <end position="395"/>
    </location>
</feature>
<feature type="transmembrane region" description="Helical" evidence="5">
    <location>
        <begin position="354"/>
        <end position="372"/>
    </location>
</feature>
<keyword evidence="4 5" id="KW-0472">Membrane</keyword>
<dbReference type="PANTHER" id="PTHR37422">
    <property type="entry name" value="TEICHURONIC ACID BIOSYNTHESIS PROTEIN TUAE"/>
    <property type="match status" value="1"/>
</dbReference>
<dbReference type="InterPro" id="IPR051533">
    <property type="entry name" value="WaaL-like"/>
</dbReference>
<dbReference type="PANTHER" id="PTHR37422:SF13">
    <property type="entry name" value="LIPOPOLYSACCHARIDE BIOSYNTHESIS PROTEIN PA4999-RELATED"/>
    <property type="match status" value="1"/>
</dbReference>
<evidence type="ECO:0000313" key="7">
    <source>
        <dbReference type="EMBL" id="MCC9062468.1"/>
    </source>
</evidence>
<keyword evidence="8" id="KW-1185">Reference proteome</keyword>